<accession>A0ABN1RID2</accession>
<evidence type="ECO:0000313" key="2">
    <source>
        <dbReference type="Proteomes" id="UP001500418"/>
    </source>
</evidence>
<name>A0ABN1RID2_9ACTN</name>
<reference evidence="1 2" key="1">
    <citation type="journal article" date="2019" name="Int. J. Syst. Evol. Microbiol.">
        <title>The Global Catalogue of Microorganisms (GCM) 10K type strain sequencing project: providing services to taxonomists for standard genome sequencing and annotation.</title>
        <authorList>
            <consortium name="The Broad Institute Genomics Platform"/>
            <consortium name="The Broad Institute Genome Sequencing Center for Infectious Disease"/>
            <person name="Wu L."/>
            <person name="Ma J."/>
        </authorList>
    </citation>
    <scope>NUCLEOTIDE SEQUENCE [LARGE SCALE GENOMIC DNA]</scope>
    <source>
        <strain evidence="1 2">JCM 11444</strain>
    </source>
</reference>
<organism evidence="1 2">
    <name type="scientific">Streptomyces rhizosphaericus</name>
    <dbReference type="NCBI Taxonomy" id="114699"/>
    <lineage>
        <taxon>Bacteria</taxon>
        <taxon>Bacillati</taxon>
        <taxon>Actinomycetota</taxon>
        <taxon>Actinomycetes</taxon>
        <taxon>Kitasatosporales</taxon>
        <taxon>Streptomycetaceae</taxon>
        <taxon>Streptomyces</taxon>
        <taxon>Streptomyces violaceusniger group</taxon>
    </lineage>
</organism>
<sequence length="80" mass="9173">MRWLDIHCPSEVPPLYGGGRRARRVRTVEADIAVWNPAREQRRPDPAVGAAYDRLYGLYRDLYPATRTTAHALARLQREG</sequence>
<comment type="caution">
    <text evidence="1">The sequence shown here is derived from an EMBL/GenBank/DDBJ whole genome shotgun (WGS) entry which is preliminary data.</text>
</comment>
<gene>
    <name evidence="1" type="ORF">GCM10009575_088920</name>
</gene>
<dbReference type="EMBL" id="BAAAID010000106">
    <property type="protein sequence ID" value="GAA0957845.1"/>
    <property type="molecule type" value="Genomic_DNA"/>
</dbReference>
<evidence type="ECO:0000313" key="1">
    <source>
        <dbReference type="EMBL" id="GAA0957845.1"/>
    </source>
</evidence>
<evidence type="ECO:0008006" key="3">
    <source>
        <dbReference type="Google" id="ProtNLM"/>
    </source>
</evidence>
<protein>
    <recommendedName>
        <fullName evidence="3">DUF5753 domain-containing protein</fullName>
    </recommendedName>
</protein>
<dbReference type="Proteomes" id="UP001500418">
    <property type="component" value="Unassembled WGS sequence"/>
</dbReference>
<keyword evidence="2" id="KW-1185">Reference proteome</keyword>
<proteinExistence type="predicted"/>